<reference evidence="2 3" key="1">
    <citation type="journal article" date="2019" name="Int. J. Syst. Evol. Microbiol.">
        <title>The Global Catalogue of Microorganisms (GCM) 10K type strain sequencing project: providing services to taxonomists for standard genome sequencing and annotation.</title>
        <authorList>
            <consortium name="The Broad Institute Genomics Platform"/>
            <consortium name="The Broad Institute Genome Sequencing Center for Infectious Disease"/>
            <person name="Wu L."/>
            <person name="Ma J."/>
        </authorList>
    </citation>
    <scope>NUCLEOTIDE SEQUENCE [LARGE SCALE GENOMIC DNA]</scope>
    <source>
        <strain evidence="2 3">JCM 10303</strain>
    </source>
</reference>
<evidence type="ECO:0000313" key="2">
    <source>
        <dbReference type="EMBL" id="GAA0564875.1"/>
    </source>
</evidence>
<comment type="caution">
    <text evidence="2">The sequence shown here is derived from an EMBL/GenBank/DDBJ whole genome shotgun (WGS) entry which is preliminary data.</text>
</comment>
<accession>A0ABN1EEF0</accession>
<gene>
    <name evidence="2" type="ORF">GCM10009533_70930</name>
</gene>
<evidence type="ECO:0000313" key="3">
    <source>
        <dbReference type="Proteomes" id="UP001500729"/>
    </source>
</evidence>
<organism evidence="2 3">
    <name type="scientific">Saccharopolyspora erythraea</name>
    <name type="common">Streptomyces erythraeus</name>
    <dbReference type="NCBI Taxonomy" id="1836"/>
    <lineage>
        <taxon>Bacteria</taxon>
        <taxon>Bacillati</taxon>
        <taxon>Actinomycetota</taxon>
        <taxon>Actinomycetes</taxon>
        <taxon>Pseudonocardiales</taxon>
        <taxon>Pseudonocardiaceae</taxon>
        <taxon>Saccharopolyspora</taxon>
    </lineage>
</organism>
<protein>
    <recommendedName>
        <fullName evidence="1">DUF1990 domain-containing protein</fullName>
    </recommendedName>
</protein>
<dbReference type="Proteomes" id="UP001500729">
    <property type="component" value="Unassembled WGS sequence"/>
</dbReference>
<name>A0ABN1EEF0_SACER</name>
<dbReference type="RefSeq" id="WP_009950072.1">
    <property type="nucleotide sequence ID" value="NZ_BAAAGS010000115.1"/>
</dbReference>
<dbReference type="Pfam" id="PF09348">
    <property type="entry name" value="DUF1990"/>
    <property type="match status" value="1"/>
</dbReference>
<keyword evidence="3" id="KW-1185">Reference proteome</keyword>
<sequence length="234" mass="26164">MAYETPATRRPLVLAQWLFGMALVSWRYLWQITPLHRSEEAGDASDLPPELPAELVDENCQMLADGTGPLYHRTFSVRIVDNELDAAGLMAAVMADMNQALPREVARVHRTRGEGEALGLGDELVVRMPGPWNAPVRVVACRPTSFHLLTLRGHLEAGQIEFRARPEGDGLRFEIEAWARPSSMLVHLLYSRARLAKEMQLNMWVRFCLHAASVARGRADDGVRIRTRTSAVTS</sequence>
<dbReference type="EMBL" id="BAAAGS010000115">
    <property type="protein sequence ID" value="GAA0564875.1"/>
    <property type="molecule type" value="Genomic_DNA"/>
</dbReference>
<dbReference type="InterPro" id="IPR018960">
    <property type="entry name" value="DUF1990"/>
</dbReference>
<evidence type="ECO:0000259" key="1">
    <source>
        <dbReference type="Pfam" id="PF09348"/>
    </source>
</evidence>
<feature type="domain" description="DUF1990" evidence="1">
    <location>
        <begin position="106"/>
        <end position="197"/>
    </location>
</feature>
<proteinExistence type="predicted"/>